<dbReference type="Gene3D" id="6.10.250.3150">
    <property type="match status" value="1"/>
</dbReference>
<dbReference type="InterPro" id="IPR050570">
    <property type="entry name" value="Cell_wall_metabolism_enzyme"/>
</dbReference>
<dbReference type="PANTHER" id="PTHR21666:SF270">
    <property type="entry name" value="MUREIN HYDROLASE ACTIVATOR ENVC"/>
    <property type="match status" value="1"/>
</dbReference>
<dbReference type="InterPro" id="IPR016047">
    <property type="entry name" value="M23ase_b-sheet_dom"/>
</dbReference>
<proteinExistence type="predicted"/>
<reference evidence="3 4" key="1">
    <citation type="journal article" date="2016" name="Nat. Commun.">
        <title>Thousands of microbial genomes shed light on interconnected biogeochemical processes in an aquifer system.</title>
        <authorList>
            <person name="Anantharaman K."/>
            <person name="Brown C.T."/>
            <person name="Hug L.A."/>
            <person name="Sharon I."/>
            <person name="Castelle C.J."/>
            <person name="Probst A.J."/>
            <person name="Thomas B.C."/>
            <person name="Singh A."/>
            <person name="Wilkins M.J."/>
            <person name="Karaoz U."/>
            <person name="Brodie E.L."/>
            <person name="Williams K.H."/>
            <person name="Hubbard S.S."/>
            <person name="Banfield J.F."/>
        </authorList>
    </citation>
    <scope>NUCLEOTIDE SEQUENCE [LARGE SCALE GENOMIC DNA]</scope>
</reference>
<organism evidence="3 4">
    <name type="scientific">Candidatus Magasanikbacteria bacterium RIFOXYA2_FULL_44_8</name>
    <dbReference type="NCBI Taxonomy" id="1798696"/>
    <lineage>
        <taxon>Bacteria</taxon>
        <taxon>Candidatus Magasanikiibacteriota</taxon>
    </lineage>
</organism>
<evidence type="ECO:0000313" key="3">
    <source>
        <dbReference type="EMBL" id="OGH83770.1"/>
    </source>
</evidence>
<keyword evidence="1" id="KW-0175">Coiled coil</keyword>
<dbReference type="EMBL" id="MFQR01000064">
    <property type="protein sequence ID" value="OGH83770.1"/>
    <property type="molecule type" value="Genomic_DNA"/>
</dbReference>
<name>A0A1F6NJ60_9BACT</name>
<sequence length="432" mass="48657">MIILEVRDIFPRLLFLWYNINYEYMKLKALFILTALAIGVISTPVLVWAAPEVGGNTQEIQQLNAEIEARKQKIKDLEATMAKTKQLIEQKQTQSVSLKNTLSILDNHVSQTELDIMATQETIKQSELEIEALTLSIEDKEKSMGKQKKLITAVIKNIHAADQKNYLEIMLTNENFSDFYNQSKYLETVYADLGRSVKNLRLAKDDLDNKKQQIANKKQKYDELKVTLENKRLDLNDQIGEKNVLLIRTKADEATFRTLLANQKKQYQAIEDEVSSYESQVRKKLEQANKISETGNTELGWPLANHYITASFHDPEYPYRKVFEHSAIDLRASQGTPVYAAAAGYIARAKRCALASCYAYVLMVHSGEVSTVYGHLSNIAVSEDQFVARGDIVGYSGGKPGTVGAGPFTTAAHLHFEVRKNGIPVDPLGYLN</sequence>
<dbReference type="Proteomes" id="UP000177803">
    <property type="component" value="Unassembled WGS sequence"/>
</dbReference>
<dbReference type="GO" id="GO:0004222">
    <property type="term" value="F:metalloendopeptidase activity"/>
    <property type="evidence" value="ECO:0007669"/>
    <property type="project" value="TreeGrafter"/>
</dbReference>
<evidence type="ECO:0000259" key="2">
    <source>
        <dbReference type="Pfam" id="PF01551"/>
    </source>
</evidence>
<dbReference type="AlphaFoldDB" id="A0A1F6NJ60"/>
<dbReference type="SUPFAM" id="SSF51261">
    <property type="entry name" value="Duplicated hybrid motif"/>
    <property type="match status" value="1"/>
</dbReference>
<feature type="domain" description="M23ase beta-sheet core" evidence="2">
    <location>
        <begin position="325"/>
        <end position="427"/>
    </location>
</feature>
<evidence type="ECO:0000256" key="1">
    <source>
        <dbReference type="SAM" id="Coils"/>
    </source>
</evidence>
<protein>
    <recommendedName>
        <fullName evidence="2">M23ase beta-sheet core domain-containing protein</fullName>
    </recommendedName>
</protein>
<accession>A0A1F6NJ60</accession>
<dbReference type="PANTHER" id="PTHR21666">
    <property type="entry name" value="PEPTIDASE-RELATED"/>
    <property type="match status" value="1"/>
</dbReference>
<dbReference type="InterPro" id="IPR011055">
    <property type="entry name" value="Dup_hybrid_motif"/>
</dbReference>
<evidence type="ECO:0000313" key="4">
    <source>
        <dbReference type="Proteomes" id="UP000177803"/>
    </source>
</evidence>
<feature type="coiled-coil region" evidence="1">
    <location>
        <begin position="197"/>
        <end position="287"/>
    </location>
</feature>
<dbReference type="Pfam" id="PF01551">
    <property type="entry name" value="Peptidase_M23"/>
    <property type="match status" value="1"/>
</dbReference>
<comment type="caution">
    <text evidence="3">The sequence shown here is derived from an EMBL/GenBank/DDBJ whole genome shotgun (WGS) entry which is preliminary data.</text>
</comment>
<dbReference type="CDD" id="cd12797">
    <property type="entry name" value="M23_peptidase"/>
    <property type="match status" value="1"/>
</dbReference>
<gene>
    <name evidence="3" type="ORF">A2261_03790</name>
</gene>
<feature type="coiled-coil region" evidence="1">
    <location>
        <begin position="60"/>
        <end position="94"/>
    </location>
</feature>
<dbReference type="Gene3D" id="2.70.70.10">
    <property type="entry name" value="Glucose Permease (Domain IIA)"/>
    <property type="match status" value="1"/>
</dbReference>